<organism evidence="9">
    <name type="scientific">Blastocystis hominis</name>
    <dbReference type="NCBI Taxonomy" id="12968"/>
    <lineage>
        <taxon>Eukaryota</taxon>
        <taxon>Sar</taxon>
        <taxon>Stramenopiles</taxon>
        <taxon>Bigyra</taxon>
        <taxon>Opalozoa</taxon>
        <taxon>Opalinata</taxon>
        <taxon>Blastocystidae</taxon>
        <taxon>Blastocystis</taxon>
    </lineage>
</organism>
<dbReference type="OrthoDB" id="1668230at2759"/>
<dbReference type="AlphaFoldDB" id="D8M3Q0"/>
<feature type="domain" description="Rhodanese" evidence="8">
    <location>
        <begin position="358"/>
        <end position="455"/>
    </location>
</feature>
<dbReference type="Gene3D" id="1.10.8.1310">
    <property type="match status" value="1"/>
</dbReference>
<dbReference type="InterPro" id="IPR001763">
    <property type="entry name" value="Rhodanese-like_dom"/>
</dbReference>
<dbReference type="RefSeq" id="XP_012896571.1">
    <property type="nucleotide sequence ID" value="XM_013041117.1"/>
</dbReference>
<protein>
    <recommendedName>
        <fullName evidence="2">TBC1 domain family member 23</fullName>
    </recommendedName>
</protein>
<dbReference type="PANTHER" id="PTHR13297">
    <property type="entry name" value="TBC1 DOMAIN FAMILY MEMBER 23-RELATED"/>
    <property type="match status" value="1"/>
</dbReference>
<dbReference type="EMBL" id="FN668650">
    <property type="protein sequence ID" value="CBK22523.2"/>
    <property type="molecule type" value="Genomic_DNA"/>
</dbReference>
<dbReference type="Pfam" id="PF00581">
    <property type="entry name" value="Rhodanese"/>
    <property type="match status" value="1"/>
</dbReference>
<dbReference type="SUPFAM" id="SSF47923">
    <property type="entry name" value="Ypt/Rab-GAP domain of gyp1p"/>
    <property type="match status" value="2"/>
</dbReference>
<feature type="region of interest" description="Disordered" evidence="5">
    <location>
        <begin position="491"/>
        <end position="542"/>
    </location>
</feature>
<evidence type="ECO:0000313" key="10">
    <source>
        <dbReference type="Proteomes" id="UP000008312"/>
    </source>
</evidence>
<dbReference type="CDD" id="cd00158">
    <property type="entry name" value="RHOD"/>
    <property type="match status" value="1"/>
</dbReference>
<comment type="subcellular location">
    <subcellularLocation>
        <location evidence="1">Golgi apparatus</location>
        <location evidence="1">trans-Golgi network</location>
    </subcellularLocation>
</comment>
<dbReference type="GO" id="GO:0042147">
    <property type="term" value="P:retrograde transport, endosome to Golgi"/>
    <property type="evidence" value="ECO:0007669"/>
    <property type="project" value="InterPro"/>
</dbReference>
<feature type="domain" description="Rab-GAP TBC" evidence="6">
    <location>
        <begin position="26"/>
        <end position="212"/>
    </location>
</feature>
<dbReference type="InParanoid" id="D8M3Q0"/>
<dbReference type="InterPro" id="IPR039755">
    <property type="entry name" value="TBC1D23"/>
</dbReference>
<dbReference type="GO" id="GO:0005802">
    <property type="term" value="C:trans-Golgi network"/>
    <property type="evidence" value="ECO:0007669"/>
    <property type="project" value="TreeGrafter"/>
</dbReference>
<dbReference type="PROSITE" id="PS50174">
    <property type="entry name" value="G_PATCH"/>
    <property type="match status" value="1"/>
</dbReference>
<dbReference type="Gene3D" id="3.40.250.10">
    <property type="entry name" value="Rhodanese-like domain"/>
    <property type="match status" value="1"/>
</dbReference>
<dbReference type="GO" id="GO:0005829">
    <property type="term" value="C:cytosol"/>
    <property type="evidence" value="ECO:0007669"/>
    <property type="project" value="GOC"/>
</dbReference>
<dbReference type="Pfam" id="PF01585">
    <property type="entry name" value="G-patch"/>
    <property type="match status" value="1"/>
</dbReference>
<reference evidence="9" key="1">
    <citation type="submission" date="2010-02" db="EMBL/GenBank/DDBJ databases">
        <title>Sequencing and annotation of the Blastocystis hominis genome.</title>
        <authorList>
            <person name="Wincker P."/>
        </authorList>
    </citation>
    <scope>NUCLEOTIDE SEQUENCE</scope>
    <source>
        <strain evidence="9">Singapore isolate B</strain>
    </source>
</reference>
<feature type="compositionally biased region" description="Basic and acidic residues" evidence="5">
    <location>
        <begin position="519"/>
        <end position="542"/>
    </location>
</feature>
<dbReference type="SMART" id="SM00443">
    <property type="entry name" value="G_patch"/>
    <property type="match status" value="1"/>
</dbReference>
<evidence type="ECO:0000259" key="8">
    <source>
        <dbReference type="PROSITE" id="PS50206"/>
    </source>
</evidence>
<dbReference type="GO" id="GO:0003676">
    <property type="term" value="F:nucleic acid binding"/>
    <property type="evidence" value="ECO:0007669"/>
    <property type="project" value="InterPro"/>
</dbReference>
<dbReference type="PANTHER" id="PTHR13297:SF5">
    <property type="entry name" value="TBC1 DOMAIN FAMILY MEMBER 23"/>
    <property type="match status" value="1"/>
</dbReference>
<dbReference type="SMART" id="SM00164">
    <property type="entry name" value="TBC"/>
    <property type="match status" value="1"/>
</dbReference>
<dbReference type="InterPro" id="IPR000195">
    <property type="entry name" value="Rab-GAP-TBC_dom"/>
</dbReference>
<evidence type="ECO:0000259" key="6">
    <source>
        <dbReference type="PROSITE" id="PS50086"/>
    </source>
</evidence>
<dbReference type="Proteomes" id="UP000008312">
    <property type="component" value="Unassembled WGS sequence"/>
</dbReference>
<gene>
    <name evidence="9" type="ORF">GSBLH_T00002638001</name>
</gene>
<evidence type="ECO:0000313" key="9">
    <source>
        <dbReference type="EMBL" id="CBK22523.2"/>
    </source>
</evidence>
<evidence type="ECO:0000256" key="2">
    <source>
        <dbReference type="ARBA" id="ARBA00014207"/>
    </source>
</evidence>
<proteinExistence type="predicted"/>
<keyword evidence="4" id="KW-0333">Golgi apparatus</keyword>
<feature type="domain" description="G-patch" evidence="7">
    <location>
        <begin position="708"/>
        <end position="754"/>
    </location>
</feature>
<name>D8M3Q0_BLAHO</name>
<evidence type="ECO:0000259" key="7">
    <source>
        <dbReference type="PROSITE" id="PS50174"/>
    </source>
</evidence>
<keyword evidence="10" id="KW-1185">Reference proteome</keyword>
<dbReference type="InterPro" id="IPR036873">
    <property type="entry name" value="Rhodanese-like_dom_sf"/>
</dbReference>
<dbReference type="PROSITE" id="PS50206">
    <property type="entry name" value="RHODANESE_3"/>
    <property type="match status" value="1"/>
</dbReference>
<keyword evidence="3" id="KW-0217">Developmental protein</keyword>
<dbReference type="Gene3D" id="1.10.472.80">
    <property type="entry name" value="Ypt/Rab-GAP domain of gyp1p, domain 3"/>
    <property type="match status" value="1"/>
</dbReference>
<evidence type="ECO:0000256" key="4">
    <source>
        <dbReference type="ARBA" id="ARBA00023034"/>
    </source>
</evidence>
<dbReference type="Pfam" id="PF00566">
    <property type="entry name" value="RabGAP-TBC"/>
    <property type="match status" value="1"/>
</dbReference>
<feature type="region of interest" description="Disordered" evidence="5">
    <location>
        <begin position="786"/>
        <end position="818"/>
    </location>
</feature>
<accession>D8M3Q0</accession>
<sequence length="871" mass="100448">MLLESKTPDYDEVKTTAGNILALHRSFPADLRFRIWEVLLDVAEREEPDFDLMTKTQARFSNDHVLIMDVERSFNMVEEPRKSELRSQLQTIISTYCAKYDVAYWQGMHDMVAVLLLMEPQPPLPKIFLLLSMFLQTFLPYVFDDHDCMFLHHLFEMIRLLLQYHDPQLALYLQSHNVIPSIFSPPWLLTLFAHDMSQPLLLTIWDQYIFYKNPAIHVFTVLSHLISNKQRILTYPPSELLQLITHLPFENDESSFLFDEHPDSPSLDPALDEVCRALNAELRDRHCDPRVITDVVIEGRRLMQQTPPGFVHRLNDLLNDKVSVSLESLEWYQAAPCVATSPVEIYTFLLRGVERNVNCLRYLLLDTRSATAFRRGHIASSKNVSLHTLQNAEKTELLLRKIRSHDYHVVVLDNGREREREEDVGERLVRTLVQNGCKYVSRILGGFERIAKLIEIEAGATQADGATAGLIVRDETSQITAEELMRRSELAMEPGHRASRQPVRTSSPNGETGETGETSDEKRGNSDESEKSEKPEKPEKQEMIKTIDGKQCLLYECWLSNGQVKDFACMKVQKVQKEGKEVFVYTTEKRIVLTNGFLFVIDINNCVEKGYAIIDNRYSYASIETVRATGKDFIYIVIKPNKEGKKKQLLFKVVKRDDCVEELNAKMKRELWDVCCRQILFSWPFFMSSESLVKLGGTQNKAWAENAHKSYGMKMLKKMGWKDGEGLGKDGAGQQTHIQIKRRVENEGLGLDESDRTNQTFISTIGNFSEVLEGLNKEHADVIKLMKKKEKKDKKKKEKKDKKNKKKKDSSKVTTRHKYKKILENKTISNYSTDDLNAILGISPRDESIVCWEQRKKGVQKKNNRIVKQYL</sequence>
<dbReference type="SUPFAM" id="SSF52821">
    <property type="entry name" value="Rhodanese/Cell cycle control phosphatase"/>
    <property type="match status" value="1"/>
</dbReference>
<evidence type="ECO:0000256" key="3">
    <source>
        <dbReference type="ARBA" id="ARBA00022473"/>
    </source>
</evidence>
<evidence type="ECO:0000256" key="1">
    <source>
        <dbReference type="ARBA" id="ARBA00004601"/>
    </source>
</evidence>
<dbReference type="GO" id="GO:0099041">
    <property type="term" value="P:vesicle tethering to Golgi"/>
    <property type="evidence" value="ECO:0007669"/>
    <property type="project" value="TreeGrafter"/>
</dbReference>
<evidence type="ECO:0000256" key="5">
    <source>
        <dbReference type="SAM" id="MobiDB-lite"/>
    </source>
</evidence>
<dbReference type="GeneID" id="24919791"/>
<dbReference type="InterPro" id="IPR035969">
    <property type="entry name" value="Rab-GAP_TBC_sf"/>
</dbReference>
<dbReference type="InterPro" id="IPR000467">
    <property type="entry name" value="G_patch_dom"/>
</dbReference>
<dbReference type="PROSITE" id="PS50086">
    <property type="entry name" value="TBC_RABGAP"/>
    <property type="match status" value="1"/>
</dbReference>